<dbReference type="InterPro" id="IPR047415">
    <property type="entry name" value="Pcf11_CID"/>
</dbReference>
<dbReference type="SUPFAM" id="SSF48464">
    <property type="entry name" value="ENTH/VHS domain"/>
    <property type="match status" value="1"/>
</dbReference>
<accession>A0A9P4QYY4</accession>
<gene>
    <name evidence="3" type="ORF">EJ04DRAFT_603964</name>
</gene>
<dbReference type="SMART" id="SM00582">
    <property type="entry name" value="RPR"/>
    <property type="match status" value="1"/>
</dbReference>
<feature type="region of interest" description="Disordered" evidence="1">
    <location>
        <begin position="144"/>
        <end position="196"/>
    </location>
</feature>
<feature type="domain" description="CID" evidence="2">
    <location>
        <begin position="3"/>
        <end position="141"/>
    </location>
</feature>
<proteinExistence type="predicted"/>
<evidence type="ECO:0000313" key="4">
    <source>
        <dbReference type="Proteomes" id="UP000799444"/>
    </source>
</evidence>
<dbReference type="Gene3D" id="1.25.40.90">
    <property type="match status" value="1"/>
</dbReference>
<dbReference type="Pfam" id="PF21936">
    <property type="entry name" value="Pcf11_C"/>
    <property type="match status" value="1"/>
</dbReference>
<dbReference type="GO" id="GO:0031124">
    <property type="term" value="P:mRNA 3'-end processing"/>
    <property type="evidence" value="ECO:0007669"/>
    <property type="project" value="InterPro"/>
</dbReference>
<protein>
    <recommendedName>
        <fullName evidence="2">CID domain-containing protein</fullName>
    </recommendedName>
</protein>
<dbReference type="InterPro" id="IPR008942">
    <property type="entry name" value="ENTH_VHS"/>
</dbReference>
<dbReference type="AlphaFoldDB" id="A0A9P4QYY4"/>
<reference evidence="3" key="1">
    <citation type="journal article" date="2020" name="Stud. Mycol.">
        <title>101 Dothideomycetes genomes: a test case for predicting lifestyles and emergence of pathogens.</title>
        <authorList>
            <person name="Haridas S."/>
            <person name="Albert R."/>
            <person name="Binder M."/>
            <person name="Bloem J."/>
            <person name="Labutti K."/>
            <person name="Salamov A."/>
            <person name="Andreopoulos B."/>
            <person name="Baker S."/>
            <person name="Barry K."/>
            <person name="Bills G."/>
            <person name="Bluhm B."/>
            <person name="Cannon C."/>
            <person name="Castanera R."/>
            <person name="Culley D."/>
            <person name="Daum C."/>
            <person name="Ezra D."/>
            <person name="Gonzalez J."/>
            <person name="Henrissat B."/>
            <person name="Kuo A."/>
            <person name="Liang C."/>
            <person name="Lipzen A."/>
            <person name="Lutzoni F."/>
            <person name="Magnuson J."/>
            <person name="Mondo S."/>
            <person name="Nolan M."/>
            <person name="Ohm R."/>
            <person name="Pangilinan J."/>
            <person name="Park H.-J."/>
            <person name="Ramirez L."/>
            <person name="Alfaro M."/>
            <person name="Sun H."/>
            <person name="Tritt A."/>
            <person name="Yoshinaga Y."/>
            <person name="Zwiers L.-H."/>
            <person name="Turgeon B."/>
            <person name="Goodwin S."/>
            <person name="Spatafora J."/>
            <person name="Crous P."/>
            <person name="Grigoriev I."/>
        </authorList>
    </citation>
    <scope>NUCLEOTIDE SEQUENCE</scope>
    <source>
        <strain evidence="3">CBS 125425</strain>
    </source>
</reference>
<evidence type="ECO:0000256" key="1">
    <source>
        <dbReference type="SAM" id="MobiDB-lite"/>
    </source>
</evidence>
<dbReference type="Pfam" id="PF04818">
    <property type="entry name" value="CID"/>
    <property type="match status" value="1"/>
</dbReference>
<organism evidence="3 4">
    <name type="scientific">Polyplosphaeria fusca</name>
    <dbReference type="NCBI Taxonomy" id="682080"/>
    <lineage>
        <taxon>Eukaryota</taxon>
        <taxon>Fungi</taxon>
        <taxon>Dikarya</taxon>
        <taxon>Ascomycota</taxon>
        <taxon>Pezizomycotina</taxon>
        <taxon>Dothideomycetes</taxon>
        <taxon>Pleosporomycetidae</taxon>
        <taxon>Pleosporales</taxon>
        <taxon>Tetraplosphaeriaceae</taxon>
        <taxon>Polyplosphaeria</taxon>
    </lineage>
</organism>
<comment type="caution">
    <text evidence="3">The sequence shown here is derived from an EMBL/GenBank/DDBJ whole genome shotgun (WGS) entry which is preliminary data.</text>
</comment>
<feature type="compositionally biased region" description="Polar residues" evidence="1">
    <location>
        <begin position="436"/>
        <end position="452"/>
    </location>
</feature>
<dbReference type="InterPro" id="IPR054127">
    <property type="entry name" value="Pcf11_C"/>
</dbReference>
<name>A0A9P4QYY4_9PLEO</name>
<dbReference type="InterPro" id="IPR045154">
    <property type="entry name" value="PCF11-like"/>
</dbReference>
<dbReference type="GO" id="GO:0005849">
    <property type="term" value="C:mRNA cleavage factor complex"/>
    <property type="evidence" value="ECO:0007669"/>
    <property type="project" value="InterPro"/>
</dbReference>
<feature type="region of interest" description="Disordered" evidence="1">
    <location>
        <begin position="623"/>
        <end position="655"/>
    </location>
</feature>
<dbReference type="OrthoDB" id="343582at2759"/>
<keyword evidence="4" id="KW-1185">Reference proteome</keyword>
<feature type="region of interest" description="Disordered" evidence="1">
    <location>
        <begin position="428"/>
        <end position="452"/>
    </location>
</feature>
<dbReference type="Proteomes" id="UP000799444">
    <property type="component" value="Unassembled WGS sequence"/>
</dbReference>
<dbReference type="EMBL" id="ML996153">
    <property type="protein sequence ID" value="KAF2734035.1"/>
    <property type="molecule type" value="Genomic_DNA"/>
</dbReference>
<feature type="compositionally biased region" description="Polar residues" evidence="1">
    <location>
        <begin position="623"/>
        <end position="633"/>
    </location>
</feature>
<evidence type="ECO:0000259" key="2">
    <source>
        <dbReference type="PROSITE" id="PS51391"/>
    </source>
</evidence>
<dbReference type="InterPro" id="IPR006569">
    <property type="entry name" value="CID_dom"/>
</dbReference>
<dbReference type="GO" id="GO:0003729">
    <property type="term" value="F:mRNA binding"/>
    <property type="evidence" value="ECO:0007669"/>
    <property type="project" value="InterPro"/>
</dbReference>
<dbReference type="GO" id="GO:0000993">
    <property type="term" value="F:RNA polymerase II complex binding"/>
    <property type="evidence" value="ECO:0007669"/>
    <property type="project" value="InterPro"/>
</dbReference>
<dbReference type="PROSITE" id="PS51391">
    <property type="entry name" value="CID"/>
    <property type="match status" value="1"/>
</dbReference>
<evidence type="ECO:0000313" key="3">
    <source>
        <dbReference type="EMBL" id="KAF2734035.1"/>
    </source>
</evidence>
<feature type="compositionally biased region" description="Pro residues" evidence="1">
    <location>
        <begin position="147"/>
        <end position="156"/>
    </location>
</feature>
<dbReference type="GO" id="GO:0005737">
    <property type="term" value="C:cytoplasm"/>
    <property type="evidence" value="ECO:0007669"/>
    <property type="project" value="TreeGrafter"/>
</dbReference>
<dbReference type="Pfam" id="PF11526">
    <property type="entry name" value="Pfc11_Clp1_ID"/>
    <property type="match status" value="1"/>
</dbReference>
<dbReference type="InterPro" id="IPR021605">
    <property type="entry name" value="Pcf11_Clp1-ID"/>
</dbReference>
<feature type="compositionally biased region" description="Polar residues" evidence="1">
    <location>
        <begin position="167"/>
        <end position="180"/>
    </location>
</feature>
<dbReference type="PANTHER" id="PTHR15921:SF3">
    <property type="entry name" value="PRE-MRNA CLEAVAGE COMPLEX 2 PROTEIN PCF11"/>
    <property type="match status" value="1"/>
</dbReference>
<feature type="compositionally biased region" description="Pro residues" evidence="1">
    <location>
        <begin position="360"/>
        <end position="371"/>
    </location>
</feature>
<dbReference type="PANTHER" id="PTHR15921">
    <property type="entry name" value="PRE-MRNA CLEAVAGE COMPLEX II"/>
    <property type="match status" value="1"/>
</dbReference>
<dbReference type="CDD" id="cd16982">
    <property type="entry name" value="CID_Pcf11"/>
    <property type="match status" value="1"/>
</dbReference>
<sequence length="655" mass="71743">MSYSAEVAADFRDALQDLKANKRLEISILTGIAKDNTEHAQAISEELEKHIKTTRPEWKLPALYVLDSIVKNVGTPYTVYLGRNMFPTFMAAFQLADEETRTAMENLLHSWKQPVPDSIDARPVFPSSVTQDIEKFLIRFRAINPQNPLPQRPPQGLPRSLPARPPTQGQMNPWNRTATPPQGRFPAPNDPRNRTGPTYPAAISPPIAIQPAPVAQQALPTQTVDFNRLMADVNQLLLNCQTAHALVPTDVDTKEKLDALKGLKGILESHSLPLHQLQKIREQIDNMAPPPTAQQVFINNPPPAPPFAIPAFQQFAPATSTPDPALNLTQILFPNGVPWTTTPMAPTPSLATAPLANPAAPAPFTPPPQLSGPPLITPSLAQMLAQFCQPPATPPVMAPTPASHAPVMPHAAPSAPVAGSAEWLLNALKGLPPTGTPSSVQATPLSSEPMTRQTSATANAEVELSSASMKRPRLNLYTKLYDAYPNLCRTCGRRFTFTTEGKEKKARHMDWHFKVKDPDAAKRGTHRSWYIDEKEWVKYDEVDETLPEQASNGDGAKAVKKEAKDKYVPVPQDVALSQAPCPICQEKFEHQWNVDANEFVWMDAVKVNGKIYHATCWEEYSRGSTLAAPSTPDSVLGKRKAEVSPAGLGKKGRVN</sequence>
<dbReference type="GO" id="GO:0006369">
    <property type="term" value="P:termination of RNA polymerase II transcription"/>
    <property type="evidence" value="ECO:0007669"/>
    <property type="project" value="InterPro"/>
</dbReference>
<dbReference type="FunFam" id="1.25.40.90:FF:000016">
    <property type="entry name" value="mRNA cleavage factor complex component Pcf11"/>
    <property type="match status" value="1"/>
</dbReference>
<feature type="region of interest" description="Disordered" evidence="1">
    <location>
        <begin position="357"/>
        <end position="376"/>
    </location>
</feature>